<feature type="transmembrane region" description="Helical" evidence="7">
    <location>
        <begin position="336"/>
        <end position="356"/>
    </location>
</feature>
<dbReference type="InterPro" id="IPR036259">
    <property type="entry name" value="MFS_trans_sf"/>
</dbReference>
<comment type="subcellular location">
    <subcellularLocation>
        <location evidence="1">Cell membrane</location>
        <topology evidence="1">Multi-pass membrane protein</topology>
    </subcellularLocation>
</comment>
<evidence type="ECO:0000259" key="8">
    <source>
        <dbReference type="PROSITE" id="PS50850"/>
    </source>
</evidence>
<evidence type="ECO:0000256" key="1">
    <source>
        <dbReference type="ARBA" id="ARBA00004651"/>
    </source>
</evidence>
<evidence type="ECO:0000313" key="9">
    <source>
        <dbReference type="EMBL" id="QGG40904.1"/>
    </source>
</evidence>
<feature type="domain" description="Major facilitator superfamily (MFS) profile" evidence="8">
    <location>
        <begin position="9"/>
        <end position="390"/>
    </location>
</feature>
<dbReference type="InterPro" id="IPR050171">
    <property type="entry name" value="MFS_Transporters"/>
</dbReference>
<dbReference type="GO" id="GO:0022857">
    <property type="term" value="F:transmembrane transporter activity"/>
    <property type="evidence" value="ECO:0007669"/>
    <property type="project" value="InterPro"/>
</dbReference>
<dbReference type="Proteomes" id="UP000392064">
    <property type="component" value="Chromosome"/>
</dbReference>
<keyword evidence="3" id="KW-1003">Cell membrane</keyword>
<dbReference type="RefSeq" id="WP_153652175.1">
    <property type="nucleotide sequence ID" value="NZ_CP045737.1"/>
</dbReference>
<evidence type="ECO:0000256" key="6">
    <source>
        <dbReference type="ARBA" id="ARBA00023136"/>
    </source>
</evidence>
<keyword evidence="10" id="KW-1185">Reference proteome</keyword>
<name>A0A5Q2MCR7_9ACTN</name>
<dbReference type="EMBL" id="CP045737">
    <property type="protein sequence ID" value="QGG40904.1"/>
    <property type="molecule type" value="Genomic_DNA"/>
</dbReference>
<feature type="transmembrane region" description="Helical" evidence="7">
    <location>
        <begin position="38"/>
        <end position="63"/>
    </location>
</feature>
<feature type="transmembrane region" description="Helical" evidence="7">
    <location>
        <begin position="161"/>
        <end position="181"/>
    </location>
</feature>
<evidence type="ECO:0000256" key="5">
    <source>
        <dbReference type="ARBA" id="ARBA00022989"/>
    </source>
</evidence>
<feature type="transmembrane region" description="Helical" evidence="7">
    <location>
        <begin position="75"/>
        <end position="93"/>
    </location>
</feature>
<reference evidence="9 10" key="1">
    <citation type="submission" date="2019-11" db="EMBL/GenBank/DDBJ databases">
        <authorList>
            <person name="Li J."/>
        </authorList>
    </citation>
    <scope>NUCLEOTIDE SEQUENCE [LARGE SCALE GENOMIC DNA]</scope>
    <source>
        <strain evidence="9 10">MF47</strain>
    </source>
</reference>
<keyword evidence="4 7" id="KW-0812">Transmembrane</keyword>
<feature type="transmembrane region" description="Helical" evidence="7">
    <location>
        <begin position="244"/>
        <end position="266"/>
    </location>
</feature>
<gene>
    <name evidence="9" type="ORF">GEV26_05745</name>
</gene>
<feature type="transmembrane region" description="Helical" evidence="7">
    <location>
        <begin position="99"/>
        <end position="122"/>
    </location>
</feature>
<evidence type="ECO:0000313" key="10">
    <source>
        <dbReference type="Proteomes" id="UP000392064"/>
    </source>
</evidence>
<feature type="transmembrane region" description="Helical" evidence="7">
    <location>
        <begin position="7"/>
        <end position="26"/>
    </location>
</feature>
<organism evidence="9 10">
    <name type="scientific">Aeromicrobium yanjiei</name>
    <dbReference type="NCBI Taxonomy" id="2662028"/>
    <lineage>
        <taxon>Bacteria</taxon>
        <taxon>Bacillati</taxon>
        <taxon>Actinomycetota</taxon>
        <taxon>Actinomycetes</taxon>
        <taxon>Propionibacteriales</taxon>
        <taxon>Nocardioidaceae</taxon>
        <taxon>Aeromicrobium</taxon>
    </lineage>
</organism>
<sequence>MPRLAGARAFAVIVLAFMVTMIGTTLPTPLYGLYQDEIGFSLTTITIVFATYAFGVLAALLLFGRWSDAIGRRPLLLAGLAISLASDLLFLVADTTWLLLVARAVSGISAGIYVGAATAAVIEAAPERWRARAPLVATVANIGGLGLGPVVAATLVDAFAWPLHLTFVVHAIAALLVLVLLSQVPETVDVASGTRPRLQRPLVPAAARTTFIGAGIAGFAGFAVSGLFTAVSPRFVAEAVDSPTPLVSVSVVFALFAASVVAQVLLHRVPTDPGVNLGCGLLVVGLALFTTSLVERSLWLMLAAAVVAGAGQGVSFSKGLAAVLTRVAAHERAGTTSAFFVVAYVAISVPVIGSGIASDRWGLDATGIAFSGAAAVLAALALVTLVVDQRRSAAAIG</sequence>
<evidence type="ECO:0000256" key="4">
    <source>
        <dbReference type="ARBA" id="ARBA00022692"/>
    </source>
</evidence>
<dbReference type="GO" id="GO:0005886">
    <property type="term" value="C:plasma membrane"/>
    <property type="evidence" value="ECO:0007669"/>
    <property type="project" value="UniProtKB-SubCell"/>
</dbReference>
<dbReference type="SUPFAM" id="SSF103473">
    <property type="entry name" value="MFS general substrate transporter"/>
    <property type="match status" value="1"/>
</dbReference>
<protein>
    <submittedName>
        <fullName evidence="9">MFS transporter</fullName>
    </submittedName>
</protein>
<dbReference type="PROSITE" id="PS50850">
    <property type="entry name" value="MFS"/>
    <property type="match status" value="1"/>
</dbReference>
<keyword evidence="6 7" id="KW-0472">Membrane</keyword>
<proteinExistence type="predicted"/>
<keyword evidence="2" id="KW-0813">Transport</keyword>
<dbReference type="Pfam" id="PF07690">
    <property type="entry name" value="MFS_1"/>
    <property type="match status" value="1"/>
</dbReference>
<evidence type="ECO:0000256" key="2">
    <source>
        <dbReference type="ARBA" id="ARBA00022448"/>
    </source>
</evidence>
<evidence type="ECO:0000256" key="3">
    <source>
        <dbReference type="ARBA" id="ARBA00022475"/>
    </source>
</evidence>
<dbReference type="KEGG" id="aef:GEV26_05745"/>
<feature type="transmembrane region" description="Helical" evidence="7">
    <location>
        <begin position="202"/>
        <end position="224"/>
    </location>
</feature>
<feature type="transmembrane region" description="Helical" evidence="7">
    <location>
        <begin position="299"/>
        <end position="324"/>
    </location>
</feature>
<dbReference type="PANTHER" id="PTHR23517:SF13">
    <property type="entry name" value="MAJOR FACILITATOR SUPERFAMILY MFS_1"/>
    <property type="match status" value="1"/>
</dbReference>
<dbReference type="PANTHER" id="PTHR23517">
    <property type="entry name" value="RESISTANCE PROTEIN MDTM, PUTATIVE-RELATED-RELATED"/>
    <property type="match status" value="1"/>
</dbReference>
<keyword evidence="5 7" id="KW-1133">Transmembrane helix</keyword>
<feature type="transmembrane region" description="Helical" evidence="7">
    <location>
        <begin position="368"/>
        <end position="387"/>
    </location>
</feature>
<feature type="transmembrane region" description="Helical" evidence="7">
    <location>
        <begin position="273"/>
        <end position="293"/>
    </location>
</feature>
<accession>A0A5Q2MCR7</accession>
<feature type="transmembrane region" description="Helical" evidence="7">
    <location>
        <begin position="134"/>
        <end position="155"/>
    </location>
</feature>
<dbReference type="InterPro" id="IPR011701">
    <property type="entry name" value="MFS"/>
</dbReference>
<dbReference type="Gene3D" id="1.20.1250.20">
    <property type="entry name" value="MFS general substrate transporter like domains"/>
    <property type="match status" value="1"/>
</dbReference>
<evidence type="ECO:0000256" key="7">
    <source>
        <dbReference type="SAM" id="Phobius"/>
    </source>
</evidence>
<dbReference type="InterPro" id="IPR020846">
    <property type="entry name" value="MFS_dom"/>
</dbReference>
<dbReference type="AlphaFoldDB" id="A0A5Q2MCR7"/>